<evidence type="ECO:0000256" key="1">
    <source>
        <dbReference type="SAM" id="MobiDB-lite"/>
    </source>
</evidence>
<accession>A0A5M9MZJ6</accession>
<dbReference type="Proteomes" id="UP000324241">
    <property type="component" value="Unassembled WGS sequence"/>
</dbReference>
<protein>
    <submittedName>
        <fullName evidence="2">Uncharacterized protein</fullName>
    </submittedName>
</protein>
<feature type="compositionally biased region" description="Basic and acidic residues" evidence="1">
    <location>
        <begin position="262"/>
        <end position="289"/>
    </location>
</feature>
<feature type="compositionally biased region" description="Acidic residues" evidence="1">
    <location>
        <begin position="335"/>
        <end position="358"/>
    </location>
</feature>
<reference evidence="2 3" key="1">
    <citation type="submission" date="2019-08" db="EMBL/GenBank/DDBJ databases">
        <title>The genome sequence of a newly discovered highly antifungal drug resistant Aspergillus species, Aspergillus tanneri NIH 1004.</title>
        <authorList>
            <person name="Mounaud S."/>
            <person name="Singh I."/>
            <person name="Joardar V."/>
            <person name="Pakala S."/>
            <person name="Pakala S."/>
            <person name="Venepally P."/>
            <person name="Chung J.K."/>
            <person name="Losada L."/>
            <person name="Nierman W.C."/>
        </authorList>
    </citation>
    <scope>NUCLEOTIDE SEQUENCE [LARGE SCALE GENOMIC DNA]</scope>
    <source>
        <strain evidence="2 3">NIH1004</strain>
    </source>
</reference>
<dbReference type="OrthoDB" id="4497058at2759"/>
<feature type="region of interest" description="Disordered" evidence="1">
    <location>
        <begin position="330"/>
        <end position="358"/>
    </location>
</feature>
<organism evidence="2 3">
    <name type="scientific">Aspergillus tanneri</name>
    <dbReference type="NCBI Taxonomy" id="1220188"/>
    <lineage>
        <taxon>Eukaryota</taxon>
        <taxon>Fungi</taxon>
        <taxon>Dikarya</taxon>
        <taxon>Ascomycota</taxon>
        <taxon>Pezizomycotina</taxon>
        <taxon>Eurotiomycetes</taxon>
        <taxon>Eurotiomycetidae</taxon>
        <taxon>Eurotiales</taxon>
        <taxon>Aspergillaceae</taxon>
        <taxon>Aspergillus</taxon>
        <taxon>Aspergillus subgen. Circumdati</taxon>
    </lineage>
</organism>
<feature type="region of interest" description="Disordered" evidence="1">
    <location>
        <begin position="253"/>
        <end position="289"/>
    </location>
</feature>
<dbReference type="AlphaFoldDB" id="A0A5M9MZJ6"/>
<dbReference type="EMBL" id="QUQM01000001">
    <property type="protein sequence ID" value="KAA8650089.1"/>
    <property type="molecule type" value="Genomic_DNA"/>
</dbReference>
<name>A0A5M9MZJ6_9EURO</name>
<gene>
    <name evidence="2" type="ORF">ATNIH1004_002770</name>
</gene>
<comment type="caution">
    <text evidence="2">The sequence shown here is derived from an EMBL/GenBank/DDBJ whole genome shotgun (WGS) entry which is preliminary data.</text>
</comment>
<evidence type="ECO:0000313" key="3">
    <source>
        <dbReference type="Proteomes" id="UP000324241"/>
    </source>
</evidence>
<proteinExistence type="predicted"/>
<dbReference type="RefSeq" id="XP_033429450.1">
    <property type="nucleotide sequence ID" value="XM_033567455.1"/>
</dbReference>
<dbReference type="GeneID" id="54325472"/>
<sequence length="358" mass="42133">MEQDIDLATSPKQNIPITIDVHGLKAKVLLNRPQEDIVPARYLRKADQSSVVQRTFWVFRGVEDARHVNLSKWSKIDIRFRGVYKTLKKAPQFRKGLYENDGGRCESSNRRFNFNDVAKIQGQVVYALLDEVMNMLNISRDMEDNLSYFFLRHNPSSSDSELNKLIAKNPNERFYTKQNIERFTQQVEWDKLSTADGERDFRVFRILGSQEYDLWIKSEFRAAMRLIVGLIMYMMSGRARCGVLQHIFEQYPYDEGDEPSSEDEKGQEKAAKEEKDVAEQERQLEQVEKQKIEEDRERFWAREAMRSSVNDRIGGFKDFRQPWWEWVWEDKNDDGQDVDDVDDDVDDDDDDDVVLNGP</sequence>
<evidence type="ECO:0000313" key="2">
    <source>
        <dbReference type="EMBL" id="KAA8650089.1"/>
    </source>
</evidence>
<dbReference type="VEuPathDB" id="FungiDB:EYZ11_001284"/>